<reference evidence="3 4" key="1">
    <citation type="journal article" date="2021" name="Elife">
        <title>Chloroplast acquisition without the gene transfer in kleptoplastic sea slugs, Plakobranchus ocellatus.</title>
        <authorList>
            <person name="Maeda T."/>
            <person name="Takahashi S."/>
            <person name="Yoshida T."/>
            <person name="Shimamura S."/>
            <person name="Takaki Y."/>
            <person name="Nagai Y."/>
            <person name="Toyoda A."/>
            <person name="Suzuki Y."/>
            <person name="Arimoto A."/>
            <person name="Ishii H."/>
            <person name="Satoh N."/>
            <person name="Nishiyama T."/>
            <person name="Hasebe M."/>
            <person name="Maruyama T."/>
            <person name="Minagawa J."/>
            <person name="Obokata J."/>
            <person name="Shigenobu S."/>
        </authorList>
    </citation>
    <scope>NUCLEOTIDE SEQUENCE [LARGE SCALE GENOMIC DNA]</scope>
</reference>
<comment type="caution">
    <text evidence="3">The sequence shown here is derived from an EMBL/GenBank/DDBJ whole genome shotgun (WGS) entry which is preliminary data.</text>
</comment>
<feature type="region of interest" description="Disordered" evidence="1">
    <location>
        <begin position="17"/>
        <end position="53"/>
    </location>
</feature>
<keyword evidence="3" id="KW-0418">Kinase</keyword>
<dbReference type="SUPFAM" id="SSF81383">
    <property type="entry name" value="F-box domain"/>
    <property type="match status" value="1"/>
</dbReference>
<keyword evidence="3" id="KW-0808">Transferase</keyword>
<keyword evidence="4" id="KW-1185">Reference proteome</keyword>
<feature type="domain" description="F-box" evidence="2">
    <location>
        <begin position="108"/>
        <end position="154"/>
    </location>
</feature>
<accession>A0AAV4HVL5</accession>
<dbReference type="AlphaFoldDB" id="A0AAV4HVL5"/>
<dbReference type="EMBL" id="BMAT01012857">
    <property type="protein sequence ID" value="GFS00716.1"/>
    <property type="molecule type" value="Genomic_DNA"/>
</dbReference>
<dbReference type="Pfam" id="PF12937">
    <property type="entry name" value="F-box-like"/>
    <property type="match status" value="1"/>
</dbReference>
<gene>
    <name evidence="3" type="ORF">ElyMa_006405800</name>
</gene>
<dbReference type="InterPro" id="IPR001810">
    <property type="entry name" value="F-box_dom"/>
</dbReference>
<dbReference type="PANTHER" id="PTHR46731:SF1">
    <property type="entry name" value="F-BOX ONLY PROTEIN 15"/>
    <property type="match status" value="1"/>
</dbReference>
<dbReference type="Proteomes" id="UP000762676">
    <property type="component" value="Unassembled WGS sequence"/>
</dbReference>
<dbReference type="GO" id="GO:0016301">
    <property type="term" value="F:kinase activity"/>
    <property type="evidence" value="ECO:0007669"/>
    <property type="project" value="UniProtKB-KW"/>
</dbReference>
<dbReference type="InterPro" id="IPR036047">
    <property type="entry name" value="F-box-like_dom_sf"/>
</dbReference>
<name>A0AAV4HVL5_9GAST</name>
<evidence type="ECO:0000256" key="1">
    <source>
        <dbReference type="SAM" id="MobiDB-lite"/>
    </source>
</evidence>
<dbReference type="GO" id="GO:0019005">
    <property type="term" value="C:SCF ubiquitin ligase complex"/>
    <property type="evidence" value="ECO:0007669"/>
    <property type="project" value="TreeGrafter"/>
</dbReference>
<sequence length="218" mass="25458">MASQETPSQHTTYLQRYLRGHSNKRLSTTKSKRQQNEQVEDPNYTTKKAASNRPFLSRESTFTVKSSSCADSLRQRPQTSMITTDKTIKLPKQQGLPFINHARNKKFKASAENIPDEIISAIFWKLPIGDLITASQVCRRWYRVAGDNLLWKRYYNKFVGPTSNEPEDKVVVQDLDRCCWKKLCLKRCKVKRDQMYLKKWRHPDSYTGLKQRPELTLG</sequence>
<evidence type="ECO:0000259" key="2">
    <source>
        <dbReference type="PROSITE" id="PS50181"/>
    </source>
</evidence>
<dbReference type="PROSITE" id="PS50181">
    <property type="entry name" value="FBOX"/>
    <property type="match status" value="1"/>
</dbReference>
<evidence type="ECO:0000313" key="3">
    <source>
        <dbReference type="EMBL" id="GFS00716.1"/>
    </source>
</evidence>
<evidence type="ECO:0000313" key="4">
    <source>
        <dbReference type="Proteomes" id="UP000762676"/>
    </source>
</evidence>
<dbReference type="SMART" id="SM00256">
    <property type="entry name" value="FBOX"/>
    <property type="match status" value="1"/>
</dbReference>
<organism evidence="3 4">
    <name type="scientific">Elysia marginata</name>
    <dbReference type="NCBI Taxonomy" id="1093978"/>
    <lineage>
        <taxon>Eukaryota</taxon>
        <taxon>Metazoa</taxon>
        <taxon>Spiralia</taxon>
        <taxon>Lophotrochozoa</taxon>
        <taxon>Mollusca</taxon>
        <taxon>Gastropoda</taxon>
        <taxon>Heterobranchia</taxon>
        <taxon>Euthyneura</taxon>
        <taxon>Panpulmonata</taxon>
        <taxon>Sacoglossa</taxon>
        <taxon>Placobranchoidea</taxon>
        <taxon>Plakobranchidae</taxon>
        <taxon>Elysia</taxon>
    </lineage>
</organism>
<dbReference type="PANTHER" id="PTHR46731">
    <property type="entry name" value="F-BOX ONLY PROTEIN 15"/>
    <property type="match status" value="1"/>
</dbReference>
<proteinExistence type="predicted"/>
<dbReference type="Gene3D" id="1.20.1280.50">
    <property type="match status" value="1"/>
</dbReference>
<protein>
    <submittedName>
        <fullName evidence="3">S-phase kinase-associated protein 2</fullName>
    </submittedName>
</protein>